<protein>
    <submittedName>
        <fullName evidence="1">Uncharacterized protein</fullName>
    </submittedName>
</protein>
<keyword evidence="2" id="KW-1185">Reference proteome</keyword>
<comment type="caution">
    <text evidence="1">The sequence shown here is derived from an EMBL/GenBank/DDBJ whole genome shotgun (WGS) entry which is preliminary data.</text>
</comment>
<dbReference type="Proteomes" id="UP000799754">
    <property type="component" value="Unassembled WGS sequence"/>
</dbReference>
<proteinExistence type="predicted"/>
<accession>A0ACB6S042</accession>
<gene>
    <name evidence="1" type="ORF">BU25DRAFT_342979</name>
</gene>
<evidence type="ECO:0000313" key="1">
    <source>
        <dbReference type="EMBL" id="KAF2626768.1"/>
    </source>
</evidence>
<organism evidence="1 2">
    <name type="scientific">Macroventuria anomochaeta</name>
    <dbReference type="NCBI Taxonomy" id="301207"/>
    <lineage>
        <taxon>Eukaryota</taxon>
        <taxon>Fungi</taxon>
        <taxon>Dikarya</taxon>
        <taxon>Ascomycota</taxon>
        <taxon>Pezizomycotina</taxon>
        <taxon>Dothideomycetes</taxon>
        <taxon>Pleosporomycetidae</taxon>
        <taxon>Pleosporales</taxon>
        <taxon>Pleosporineae</taxon>
        <taxon>Didymellaceae</taxon>
        <taxon>Macroventuria</taxon>
    </lineage>
</organism>
<sequence>MVRQWHSLAFEYASVSLTYESDISPALQGIAARFQESRHTEYLAGLWADFLPLDLFRAVKRASNVWCLFRECADYRAPTWSWASRIDAQLTWLNWWEHTIL</sequence>
<evidence type="ECO:0000313" key="2">
    <source>
        <dbReference type="Proteomes" id="UP000799754"/>
    </source>
</evidence>
<dbReference type="EMBL" id="MU006719">
    <property type="protein sequence ID" value="KAF2626768.1"/>
    <property type="molecule type" value="Genomic_DNA"/>
</dbReference>
<reference evidence="1" key="1">
    <citation type="journal article" date="2020" name="Stud. Mycol.">
        <title>101 Dothideomycetes genomes: a test case for predicting lifestyles and emergence of pathogens.</title>
        <authorList>
            <person name="Haridas S."/>
            <person name="Albert R."/>
            <person name="Binder M."/>
            <person name="Bloem J."/>
            <person name="Labutti K."/>
            <person name="Salamov A."/>
            <person name="Andreopoulos B."/>
            <person name="Baker S."/>
            <person name="Barry K."/>
            <person name="Bills G."/>
            <person name="Bluhm B."/>
            <person name="Cannon C."/>
            <person name="Castanera R."/>
            <person name="Culley D."/>
            <person name="Daum C."/>
            <person name="Ezra D."/>
            <person name="Gonzalez J."/>
            <person name="Henrissat B."/>
            <person name="Kuo A."/>
            <person name="Liang C."/>
            <person name="Lipzen A."/>
            <person name="Lutzoni F."/>
            <person name="Magnuson J."/>
            <person name="Mondo S."/>
            <person name="Nolan M."/>
            <person name="Ohm R."/>
            <person name="Pangilinan J."/>
            <person name="Park H.-J."/>
            <person name="Ramirez L."/>
            <person name="Alfaro M."/>
            <person name="Sun H."/>
            <person name="Tritt A."/>
            <person name="Yoshinaga Y."/>
            <person name="Zwiers L.-H."/>
            <person name="Turgeon B."/>
            <person name="Goodwin S."/>
            <person name="Spatafora J."/>
            <person name="Crous P."/>
            <person name="Grigoriev I."/>
        </authorList>
    </citation>
    <scope>NUCLEOTIDE SEQUENCE</scope>
    <source>
        <strain evidence="1">CBS 525.71</strain>
    </source>
</reference>
<name>A0ACB6S042_9PLEO</name>